<feature type="transmembrane region" description="Helical" evidence="8">
    <location>
        <begin position="55"/>
        <end position="74"/>
    </location>
</feature>
<evidence type="ECO:0000256" key="4">
    <source>
        <dbReference type="ARBA" id="ARBA00022679"/>
    </source>
</evidence>
<protein>
    <recommendedName>
        <fullName evidence="8">Glycosyltransferase family 92 protein</fullName>
        <ecNumber evidence="8">2.4.1.-</ecNumber>
    </recommendedName>
</protein>
<sequence length="515" mass="59290">MVSRIFESSITQIFQHLFDLFSKAAFWSKEKFTGWRVKRVVNPYIFAYSFRKAKALVILLAFIPVYLFISNVILSSKLKLRVKKIAPTEWETIQQTGRTPKPSSSPPFEPEGSFQFNWIGVQEANSWTDNWVNVKSDLDIYSAYFDNRSSLLGGPVIRIIAKTETKLSDLVPNIECWAKFFSPEREEHIVKIQMNESDIDKIHNACNLICSNEIFRESVPTYVGVKSISSYEDPIWIKVHIIPNGSVDSQVKIAVCVPPFNGSMKETRLLAEFVSFYSVLGVRHFSFYDYGTTTKFRRLLDVIAQSKGMSVNILPWTLTWETNKVTYPALGSSFAYYSGLQDCGYRHMHHYSHLMFLDIEDFLTPVNLNHTTLVEVIQYMDANGAGICCDVYRFTQSIFCLKFPSFVSPFPNSSNFVTFSKRIARPAVVLSSMWPAYLRYIVRPDKAVLFGPHDSYLLPKTSKKNTQNRALVHRYLDLPGCDFNQEKQKVIYVDLIPNLYGEEMVKIMSPWLKYI</sequence>
<evidence type="ECO:0000256" key="3">
    <source>
        <dbReference type="ARBA" id="ARBA00022676"/>
    </source>
</evidence>
<gene>
    <name evidence="10" type="primary">LOC111088246</name>
</gene>
<reference evidence="10" key="1">
    <citation type="submission" date="2025-08" db="UniProtKB">
        <authorList>
            <consortium name="RefSeq"/>
        </authorList>
    </citation>
    <scope>IDENTIFICATION</scope>
    <source>
        <tissue evidence="10">Muscle</tissue>
    </source>
</reference>
<accession>A0ABM1TC72</accession>
<dbReference type="Proteomes" id="UP000694941">
    <property type="component" value="Unplaced"/>
</dbReference>
<evidence type="ECO:0000256" key="2">
    <source>
        <dbReference type="ARBA" id="ARBA00007647"/>
    </source>
</evidence>
<dbReference type="InterPro" id="IPR008166">
    <property type="entry name" value="Glyco_transf_92"/>
</dbReference>
<dbReference type="Pfam" id="PF01697">
    <property type="entry name" value="Glyco_transf_92"/>
    <property type="match status" value="1"/>
</dbReference>
<keyword evidence="7 8" id="KW-0472">Membrane</keyword>
<dbReference type="GeneID" id="111088246"/>
<evidence type="ECO:0000256" key="1">
    <source>
        <dbReference type="ARBA" id="ARBA00004167"/>
    </source>
</evidence>
<keyword evidence="4 8" id="KW-0808">Transferase</keyword>
<dbReference type="RefSeq" id="XP_022253478.1">
    <property type="nucleotide sequence ID" value="XM_022397770.1"/>
</dbReference>
<evidence type="ECO:0000313" key="10">
    <source>
        <dbReference type="RefSeq" id="XP_022253478.1"/>
    </source>
</evidence>
<evidence type="ECO:0000256" key="8">
    <source>
        <dbReference type="RuleBase" id="RU366017"/>
    </source>
</evidence>
<dbReference type="PANTHER" id="PTHR21461:SF40">
    <property type="entry name" value="GLYCOSYLTRANSFERASE FAMILY 92 PROTEIN"/>
    <property type="match status" value="1"/>
</dbReference>
<name>A0ABM1TC72_LIMPO</name>
<comment type="similarity">
    <text evidence="2 8">Belongs to the glycosyltransferase 92 family.</text>
</comment>
<organism evidence="9 10">
    <name type="scientific">Limulus polyphemus</name>
    <name type="common">Atlantic horseshoe crab</name>
    <dbReference type="NCBI Taxonomy" id="6850"/>
    <lineage>
        <taxon>Eukaryota</taxon>
        <taxon>Metazoa</taxon>
        <taxon>Ecdysozoa</taxon>
        <taxon>Arthropoda</taxon>
        <taxon>Chelicerata</taxon>
        <taxon>Merostomata</taxon>
        <taxon>Xiphosura</taxon>
        <taxon>Limulidae</taxon>
        <taxon>Limulus</taxon>
    </lineage>
</organism>
<evidence type="ECO:0000313" key="9">
    <source>
        <dbReference type="Proteomes" id="UP000694941"/>
    </source>
</evidence>
<keyword evidence="5 8" id="KW-0812">Transmembrane</keyword>
<keyword evidence="3 8" id="KW-0328">Glycosyltransferase</keyword>
<comment type="subcellular location">
    <subcellularLocation>
        <location evidence="1">Membrane</location>
        <topology evidence="1">Single-pass membrane protein</topology>
    </subcellularLocation>
</comment>
<keyword evidence="6 8" id="KW-1133">Transmembrane helix</keyword>
<dbReference type="PANTHER" id="PTHR21461">
    <property type="entry name" value="GLYCOSYLTRANSFERASE FAMILY 92 PROTEIN"/>
    <property type="match status" value="1"/>
</dbReference>
<evidence type="ECO:0000256" key="6">
    <source>
        <dbReference type="ARBA" id="ARBA00022989"/>
    </source>
</evidence>
<dbReference type="EC" id="2.4.1.-" evidence="8"/>
<evidence type="ECO:0000256" key="7">
    <source>
        <dbReference type="ARBA" id="ARBA00023136"/>
    </source>
</evidence>
<evidence type="ECO:0000256" key="5">
    <source>
        <dbReference type="ARBA" id="ARBA00022692"/>
    </source>
</evidence>
<proteinExistence type="inferred from homology"/>
<keyword evidence="9" id="KW-1185">Reference proteome</keyword>